<protein>
    <recommendedName>
        <fullName evidence="1">HTH araC/xylS-type domain-containing protein</fullName>
    </recommendedName>
</protein>
<dbReference type="InterPro" id="IPR018060">
    <property type="entry name" value="HTH_AraC"/>
</dbReference>
<evidence type="ECO:0000313" key="3">
    <source>
        <dbReference type="Proteomes" id="UP000252415"/>
    </source>
</evidence>
<dbReference type="GO" id="GO:0043565">
    <property type="term" value="F:sequence-specific DNA binding"/>
    <property type="evidence" value="ECO:0007669"/>
    <property type="project" value="InterPro"/>
</dbReference>
<sequence>MYGFEHEQSYIRALKKYLGLTSGEFLRRPVDVPLTERFELSTITAVQNGLLFRPVIRYKKVLLLASKLYPMNLKEN</sequence>
<keyword evidence="3" id="KW-1185">Reference proteome</keyword>
<dbReference type="EMBL" id="QPJD01000016">
    <property type="protein sequence ID" value="RCW42488.1"/>
    <property type="molecule type" value="Genomic_DNA"/>
</dbReference>
<dbReference type="OrthoDB" id="45544at2"/>
<name>A0A368VLS5_9BACL</name>
<accession>A0A368VLS5</accession>
<evidence type="ECO:0000313" key="2">
    <source>
        <dbReference type="EMBL" id="RCW42488.1"/>
    </source>
</evidence>
<dbReference type="GO" id="GO:0003700">
    <property type="term" value="F:DNA-binding transcription factor activity"/>
    <property type="evidence" value="ECO:0007669"/>
    <property type="project" value="InterPro"/>
</dbReference>
<dbReference type="AlphaFoldDB" id="A0A368VLS5"/>
<feature type="domain" description="HTH araC/xylS-type" evidence="1">
    <location>
        <begin position="1"/>
        <end position="28"/>
    </location>
</feature>
<organism evidence="2 3">
    <name type="scientific">Paenibacillus prosopidis</name>
    <dbReference type="NCBI Taxonomy" id="630520"/>
    <lineage>
        <taxon>Bacteria</taxon>
        <taxon>Bacillati</taxon>
        <taxon>Bacillota</taxon>
        <taxon>Bacilli</taxon>
        <taxon>Bacillales</taxon>
        <taxon>Paenibacillaceae</taxon>
        <taxon>Paenibacillus</taxon>
    </lineage>
</organism>
<evidence type="ECO:0000259" key="1">
    <source>
        <dbReference type="PROSITE" id="PS01124"/>
    </source>
</evidence>
<comment type="caution">
    <text evidence="2">The sequence shown here is derived from an EMBL/GenBank/DDBJ whole genome shotgun (WGS) entry which is preliminary data.</text>
</comment>
<reference evidence="2 3" key="1">
    <citation type="submission" date="2018-07" db="EMBL/GenBank/DDBJ databases">
        <title>Genomic Encyclopedia of Type Strains, Phase III (KMG-III): the genomes of soil and plant-associated and newly described type strains.</title>
        <authorList>
            <person name="Whitman W."/>
        </authorList>
    </citation>
    <scope>NUCLEOTIDE SEQUENCE [LARGE SCALE GENOMIC DNA]</scope>
    <source>
        <strain evidence="2 3">CECT 7506</strain>
    </source>
</reference>
<dbReference type="PROSITE" id="PS01124">
    <property type="entry name" value="HTH_ARAC_FAMILY_2"/>
    <property type="match status" value="1"/>
</dbReference>
<gene>
    <name evidence="2" type="ORF">DFP97_11650</name>
</gene>
<dbReference type="RefSeq" id="WP_114382651.1">
    <property type="nucleotide sequence ID" value="NZ_QPJD01000016.1"/>
</dbReference>
<dbReference type="Proteomes" id="UP000252415">
    <property type="component" value="Unassembled WGS sequence"/>
</dbReference>
<proteinExistence type="predicted"/>